<sequence>MDNHIKEKVFEFINENFSNDRKLLREKANVFLKNPHVTDLFCNEFEKVNVVVHFQSLSSEKDKFSKEEMGDISDVWNFYLNQDIDEVDTSEGYKDWDFEKYLETGKALHCCKVWINWFLKMYYIQTFEIIKKGKFETDSVLTIVDPYEKGKYNSILNIMKEKGYEAITDDLALIKVKSVSTDCNDDPTVFDCLFSDIIYPVHFRIK</sequence>
<evidence type="ECO:0000313" key="2">
    <source>
        <dbReference type="Proteomes" id="UP001500353"/>
    </source>
</evidence>
<protein>
    <submittedName>
        <fullName evidence="1">Uncharacterized protein</fullName>
    </submittedName>
</protein>
<reference evidence="2" key="1">
    <citation type="journal article" date="2019" name="Int. J. Syst. Evol. Microbiol.">
        <title>The Global Catalogue of Microorganisms (GCM) 10K type strain sequencing project: providing services to taxonomists for standard genome sequencing and annotation.</title>
        <authorList>
            <consortium name="The Broad Institute Genomics Platform"/>
            <consortium name="The Broad Institute Genome Sequencing Center for Infectious Disease"/>
            <person name="Wu L."/>
            <person name="Ma J."/>
        </authorList>
    </citation>
    <scope>NUCLEOTIDE SEQUENCE [LARGE SCALE GENOMIC DNA]</scope>
    <source>
        <strain evidence="2">JCM 18019</strain>
    </source>
</reference>
<gene>
    <name evidence="1" type="ORF">GCM10023210_36130</name>
</gene>
<dbReference type="Proteomes" id="UP001500353">
    <property type="component" value="Unassembled WGS sequence"/>
</dbReference>
<name>A0ABP9MSM2_9FLAO</name>
<proteinExistence type="predicted"/>
<keyword evidence="2" id="KW-1185">Reference proteome</keyword>
<accession>A0ABP9MSM2</accession>
<comment type="caution">
    <text evidence="1">The sequence shown here is derived from an EMBL/GenBank/DDBJ whole genome shotgun (WGS) entry which is preliminary data.</text>
</comment>
<evidence type="ECO:0000313" key="1">
    <source>
        <dbReference type="EMBL" id="GAA5099100.1"/>
    </source>
</evidence>
<organism evidence="1 2">
    <name type="scientific">Chryseobacterium ginsengisoli</name>
    <dbReference type="NCBI Taxonomy" id="363853"/>
    <lineage>
        <taxon>Bacteria</taxon>
        <taxon>Pseudomonadati</taxon>
        <taxon>Bacteroidota</taxon>
        <taxon>Flavobacteriia</taxon>
        <taxon>Flavobacteriales</taxon>
        <taxon>Weeksellaceae</taxon>
        <taxon>Chryseobacterium group</taxon>
        <taxon>Chryseobacterium</taxon>
    </lineage>
</organism>
<dbReference type="RefSeq" id="WP_345207204.1">
    <property type="nucleotide sequence ID" value="NZ_BAABHX010000007.1"/>
</dbReference>
<dbReference type="EMBL" id="BAABHX010000007">
    <property type="protein sequence ID" value="GAA5099100.1"/>
    <property type="molecule type" value="Genomic_DNA"/>
</dbReference>